<comment type="caution">
    <text evidence="1">The sequence shown here is derived from an EMBL/GenBank/DDBJ whole genome shotgun (WGS) entry which is preliminary data.</text>
</comment>
<dbReference type="EMBL" id="JAMQPV010000005">
    <property type="protein sequence ID" value="MCW7464022.1"/>
    <property type="molecule type" value="Genomic_DNA"/>
</dbReference>
<gene>
    <name evidence="1" type="ORF">ND812_18105</name>
</gene>
<accession>A0ABT3M216</accession>
<keyword evidence="2" id="KW-1185">Reference proteome</keyword>
<organism evidence="1 2">
    <name type="scientific">Leptospira limi</name>
    <dbReference type="NCBI Taxonomy" id="2950023"/>
    <lineage>
        <taxon>Bacteria</taxon>
        <taxon>Pseudomonadati</taxon>
        <taxon>Spirochaetota</taxon>
        <taxon>Spirochaetia</taxon>
        <taxon>Leptospirales</taxon>
        <taxon>Leptospiraceae</taxon>
        <taxon>Leptospira</taxon>
    </lineage>
</organism>
<dbReference type="Proteomes" id="UP001209737">
    <property type="component" value="Unassembled WGS sequence"/>
</dbReference>
<proteinExistence type="predicted"/>
<sequence>MEVRLFGKKNQTNLRIDSKLQVIFEEKIKKDFFENKSVISELTISSVGVDRLLSKLNLRYSQGVGVRKYEDIEFVLLNFISKNLRFLAFYDTKLNTTENKFKVDFLTNTAGIFEETIFKIKTPILIIKNHSAIFFNYKNHHASKIFIRFEEEEYNRHFELIKSYFDFLVLPRKYFTNEGILELTSKLQMLFQAFNLYAFNELDFLNYLKLKKYKYLKGMKGIFIQPRNNLELILLNYLESVERDFKYLKN</sequence>
<protein>
    <submittedName>
        <fullName evidence="1">Uncharacterized protein</fullName>
    </submittedName>
</protein>
<name>A0ABT3M216_9LEPT</name>
<evidence type="ECO:0000313" key="1">
    <source>
        <dbReference type="EMBL" id="MCW7464022.1"/>
    </source>
</evidence>
<reference evidence="1 2" key="1">
    <citation type="submission" date="2022-06" db="EMBL/GenBank/DDBJ databases">
        <title>Leptospira isolates from biofilms formed at urban environments.</title>
        <authorList>
            <person name="Ribeiro P.S."/>
            <person name="Sousa T."/>
            <person name="Carvalho N."/>
            <person name="Aburjaile F."/>
            <person name="Neves F."/>
            <person name="Oliveira D."/>
            <person name="Blanco L."/>
            <person name="Lima J."/>
            <person name="Costa F."/>
            <person name="Brenig B."/>
            <person name="Soares S."/>
            <person name="Ramos R."/>
            <person name="Goes-Neto A."/>
            <person name="Matiuzzi M."/>
            <person name="Azevedo V."/>
            <person name="Ristow P."/>
        </authorList>
    </citation>
    <scope>NUCLEOTIDE SEQUENCE [LARGE SCALE GENOMIC DNA]</scope>
    <source>
        <strain evidence="1 2">VSF25</strain>
    </source>
</reference>
<dbReference type="RefSeq" id="WP_135640180.1">
    <property type="nucleotide sequence ID" value="NZ_JAMQPV010000005.1"/>
</dbReference>
<evidence type="ECO:0000313" key="2">
    <source>
        <dbReference type="Proteomes" id="UP001209737"/>
    </source>
</evidence>